<dbReference type="OrthoDB" id="2552910at2759"/>
<feature type="region of interest" description="Disordered" evidence="1">
    <location>
        <begin position="140"/>
        <end position="159"/>
    </location>
</feature>
<evidence type="ECO:0000313" key="5">
    <source>
        <dbReference type="Proteomes" id="UP000658997"/>
    </source>
</evidence>
<feature type="compositionally biased region" description="Polar residues" evidence="1">
    <location>
        <begin position="490"/>
        <end position="499"/>
    </location>
</feature>
<dbReference type="PANTHER" id="PTHR37402">
    <property type="entry name" value="GRAM DOMAIN-CONTAINING PROTEIN 4"/>
    <property type="match status" value="1"/>
</dbReference>
<feature type="region of interest" description="Disordered" evidence="1">
    <location>
        <begin position="717"/>
        <end position="778"/>
    </location>
</feature>
<accession>A0A1K0H9Z0</accession>
<feature type="region of interest" description="Disordered" evidence="1">
    <location>
        <begin position="1"/>
        <end position="61"/>
    </location>
</feature>
<evidence type="ECO:0000313" key="3">
    <source>
        <dbReference type="EMBL" id="SYW77721.1"/>
    </source>
</evidence>
<dbReference type="AlphaFoldDB" id="A0A1K0H9Z0"/>
<dbReference type="Proteomes" id="UP000179920">
    <property type="component" value="Chromosome XVI"/>
</dbReference>
<evidence type="ECO:0000313" key="2">
    <source>
        <dbReference type="EMBL" id="SAM85047.1"/>
    </source>
</evidence>
<feature type="region of interest" description="Disordered" evidence="1">
    <location>
        <begin position="795"/>
        <end position="848"/>
    </location>
</feature>
<dbReference type="InterPro" id="IPR037847">
    <property type="entry name" value="GRAMDC4"/>
</dbReference>
<protein>
    <submittedName>
        <fullName evidence="2">Uncharacterized protein</fullName>
    </submittedName>
</protein>
<feature type="region of interest" description="Disordered" evidence="1">
    <location>
        <begin position="465"/>
        <end position="516"/>
    </location>
</feature>
<dbReference type="EMBL" id="ULHB01000027">
    <property type="protein sequence ID" value="SYW77721.1"/>
    <property type="molecule type" value="Genomic_DNA"/>
</dbReference>
<sequence length="1278" mass="137336">MSPLYDRQMSASSISFDNSADRSYSRSPLRTGNSSTDLSSGSSRGHHSTASSASLGGKGGAPMHAIMLPGVVVPSVDRLHPDSPFSQWEAYIVNQAQQWPDKRAKAVASPPPTNNSRIVWAGQIRKSAPQSHPFTYTKARDRVASPPPQRPPPPNPCGGLLLDLLRSSVDIARSSDAPPASERPSISSPILPKSILSTVPASPAFQGHVYAPTAVPAAGFQQSFHNRSVPNPAQVPRNVESHASSIRCLSPLPLSLPGDDSSPSLLNNLDERASSASTFSGRAPGPSELLDGLLPALYRAENASTPSIADTYSLHSRRSSWASSVDLDPAIICTPPLPHDGWQEKPQASRPPFLDEYDLDQDTDESENEGSAYSHETNLSPHQAIQDQQHQHQQLSPEPVFQRLEADLLSHAGHADDMHSKPRLGPDGSPLPCLEISSLPCEKESEIRNARARLISPVSFKKALSIKSKGSASGSGSGSRGSGSPSIDSTPSLPNSSSEEIGKISEPATPAAAVSRMPPRLPTLVTQDMESWAAAIPAEARPISPVELLASPIPEAPLMQMSPSIESEAYPPTLDSTHSSSSAQPLSLAFSNSPGTLTSRSSIDGRSSLNSNTNDSSLTGRKKHRVATPGVTKLSASQTVVAAPTLDPHLARGNNTHARSSGSASSHTPSLTLSNTSSAGRRVSRRIDRSRITNSMPSFADMASSLTVPVSNQRRFSNRSLSSEGSIDNHSNASNGSSYAKVGGSSDEGVPPMSPSLPAPKGVLKKRSPSEVSSLLSPKKEVSFDLPASSSFGVVAEDSEEEQEQVLEHEQRQRRHLKLPPMKLQAAPANRDSVSKEETASAEATQSRTLSQDDLDVLTFLSSFGRGLKAIESLEVLDTVQTGTNEWPKRGDWHSLSAYLMAYAITFLSVYSDDSATLVYSAERAPRKAWSEAKKTVSAPILSSNTLYTSLFRSVVRIASWEQPLVSAGVSLAYAYSWAKGRLAAMTFVGLALLFATQGAQSSSSTAASESEELSEACIRIANVLLGSSETHERMRNLLLWRFPRASLRFTGLLLTAALIATRVDSNFMLQLPGLFFGLALFVWLPIVLHQPNWVPASLSTVNPIDMLLYDVPTDAQHAILTLRRRAASGEQLIHLPTPPTRTSLPSLSPTAFDHRMSAQELIHVSDILKFSHFAFFNNQAGHLIVLASRVIFRTLAGKIASDEPISLLDELVRTQDGSAGCKITLDARLDKLVRVEKTEVGGLKMKLKNGQVFDVEKVERRDGAFNMLMALAPQKWY</sequence>
<name>A0A1K0H9Z0_9BASI</name>
<gene>
    <name evidence="3" type="ORF">UBRO2_01913</name>
    <name evidence="2" type="ORF">UBRO_07617</name>
</gene>
<feature type="region of interest" description="Disordered" evidence="1">
    <location>
        <begin position="566"/>
        <end position="698"/>
    </location>
</feature>
<feature type="compositionally biased region" description="Acidic residues" evidence="1">
    <location>
        <begin position="355"/>
        <end position="368"/>
    </location>
</feature>
<feature type="compositionally biased region" description="Polar residues" evidence="1">
    <location>
        <begin position="653"/>
        <end position="679"/>
    </location>
</feature>
<proteinExistence type="predicted"/>
<feature type="compositionally biased region" description="Pro residues" evidence="1">
    <location>
        <begin position="145"/>
        <end position="156"/>
    </location>
</feature>
<reference evidence="3" key="3">
    <citation type="submission" date="2018-08" db="EMBL/GenBank/DDBJ databases">
        <authorList>
            <person name="Guldener U."/>
        </authorList>
    </citation>
    <scope>NUCLEOTIDE SEQUENCE</scope>
    <source>
        <strain evidence="3">UB2</strain>
    </source>
</reference>
<dbReference type="EMBL" id="LT558132">
    <property type="protein sequence ID" value="SAM85047.1"/>
    <property type="molecule type" value="Genomic_DNA"/>
</dbReference>
<feature type="compositionally biased region" description="Low complexity" evidence="1">
    <location>
        <begin position="607"/>
        <end position="619"/>
    </location>
</feature>
<feature type="compositionally biased region" description="Polar residues" evidence="1">
    <location>
        <begin position="574"/>
        <end position="605"/>
    </location>
</feature>
<feature type="compositionally biased region" description="Polar residues" evidence="1">
    <location>
        <begin position="9"/>
        <end position="18"/>
    </location>
</feature>
<evidence type="ECO:0000313" key="4">
    <source>
        <dbReference type="Proteomes" id="UP000179920"/>
    </source>
</evidence>
<reference evidence="2" key="2">
    <citation type="submission" date="2016-04" db="EMBL/GenBank/DDBJ databases">
        <authorList>
            <person name="Evans L.H."/>
            <person name="Alamgir A."/>
            <person name="Owens N."/>
            <person name="Weber N.D."/>
            <person name="Virtaneva K."/>
            <person name="Barbian K."/>
            <person name="Babar A."/>
            <person name="Rosenke K."/>
        </authorList>
    </citation>
    <scope>NUCLEOTIDE SEQUENCE</scope>
    <source>
        <strain evidence="2">UB2112</strain>
    </source>
</reference>
<evidence type="ECO:0000256" key="1">
    <source>
        <dbReference type="SAM" id="MobiDB-lite"/>
    </source>
</evidence>
<feature type="region of interest" description="Disordered" evidence="1">
    <location>
        <begin position="336"/>
        <end position="377"/>
    </location>
</feature>
<dbReference type="Proteomes" id="UP000658997">
    <property type="component" value="Unassembled WGS sequence"/>
</dbReference>
<feature type="compositionally biased region" description="Polar residues" evidence="1">
    <location>
        <begin position="717"/>
        <end position="738"/>
    </location>
</feature>
<feature type="compositionally biased region" description="Low complexity" evidence="1">
    <location>
        <begin position="34"/>
        <end position="55"/>
    </location>
</feature>
<dbReference type="GO" id="GO:0006915">
    <property type="term" value="P:apoptotic process"/>
    <property type="evidence" value="ECO:0007669"/>
    <property type="project" value="InterPro"/>
</dbReference>
<keyword evidence="5" id="KW-1185">Reference proteome</keyword>
<dbReference type="PANTHER" id="PTHR37402:SF1">
    <property type="entry name" value="GRAM DOMAIN-CONTAINING PROTEIN 4"/>
    <property type="match status" value="1"/>
</dbReference>
<reference evidence="4" key="1">
    <citation type="submission" date="2016-04" db="EMBL/GenBank/DDBJ databases">
        <authorList>
            <person name="Guldener U."/>
            <person name="Guldener U."/>
        </authorList>
    </citation>
    <scope>NUCLEOTIDE SEQUENCE [LARGE SCALE GENOMIC DNA]</scope>
    <source>
        <strain evidence="4">UB2112</strain>
    </source>
</reference>
<organism evidence="2 4">
    <name type="scientific">Ustilago bromivora</name>
    <dbReference type="NCBI Taxonomy" id="307758"/>
    <lineage>
        <taxon>Eukaryota</taxon>
        <taxon>Fungi</taxon>
        <taxon>Dikarya</taxon>
        <taxon>Basidiomycota</taxon>
        <taxon>Ustilaginomycotina</taxon>
        <taxon>Ustilaginomycetes</taxon>
        <taxon>Ustilaginales</taxon>
        <taxon>Ustilaginaceae</taxon>
        <taxon>Ustilago</taxon>
    </lineage>
</organism>